<dbReference type="EMBL" id="CAADFE010000027">
    <property type="protein sequence ID" value="VFJ71438.1"/>
    <property type="molecule type" value="Genomic_DNA"/>
</dbReference>
<dbReference type="AlphaFoldDB" id="A0A450RW27"/>
<organism evidence="2">
    <name type="scientific">Candidatus Kentrum sp. FW</name>
    <dbReference type="NCBI Taxonomy" id="2126338"/>
    <lineage>
        <taxon>Bacteria</taxon>
        <taxon>Pseudomonadati</taxon>
        <taxon>Pseudomonadota</taxon>
        <taxon>Gammaproteobacteria</taxon>
        <taxon>Candidatus Kentrum</taxon>
    </lineage>
</organism>
<accession>A0A450RW27</accession>
<gene>
    <name evidence="2" type="ORF">BECKFW1821A_GA0114235_100363</name>
    <name evidence="3" type="ORF">BECKFW1821C_GA0114237_102714</name>
</gene>
<name>A0A450RW27_9GAMM</name>
<protein>
    <submittedName>
        <fullName evidence="2">Predicted nucleic acid-binding protein, contains PIN domain</fullName>
    </submittedName>
</protein>
<dbReference type="Gene3D" id="3.40.50.1010">
    <property type="entry name" value="5'-nuclease"/>
    <property type="match status" value="1"/>
</dbReference>
<feature type="domain" description="PIN" evidence="1">
    <location>
        <begin position="5"/>
        <end position="124"/>
    </location>
</feature>
<evidence type="ECO:0000259" key="1">
    <source>
        <dbReference type="Pfam" id="PF01850"/>
    </source>
</evidence>
<dbReference type="InterPro" id="IPR002716">
    <property type="entry name" value="PIN_dom"/>
</dbReference>
<dbReference type="EMBL" id="CAADEW010000003">
    <property type="protein sequence ID" value="VFJ43227.1"/>
    <property type="molecule type" value="Genomic_DNA"/>
</dbReference>
<reference evidence="2" key="1">
    <citation type="submission" date="2019-02" db="EMBL/GenBank/DDBJ databases">
        <authorList>
            <person name="Gruber-Vodicka R. H."/>
            <person name="Seah K. B. B."/>
        </authorList>
    </citation>
    <scope>NUCLEOTIDE SEQUENCE</scope>
    <source>
        <strain evidence="3">BECK_BZ131</strain>
        <strain evidence="2">BECK_BZ15</strain>
    </source>
</reference>
<dbReference type="Pfam" id="PF01850">
    <property type="entry name" value="PIN"/>
    <property type="match status" value="1"/>
</dbReference>
<proteinExistence type="predicted"/>
<evidence type="ECO:0000313" key="3">
    <source>
        <dbReference type="EMBL" id="VFJ71438.1"/>
    </source>
</evidence>
<sequence>MKCRVIVDTGPLVALLNRHDIHHQWIKERMAAIQPPMLTCEAVVSETCFLLGRNGGNPATMLQLLDIGLVNMAFELSGETRSIRLLMEKYADTPMSFADACLVRMAEVPGDSYVLTLDSDFQTYRRHRNREIPIIMPARR</sequence>
<dbReference type="SUPFAM" id="SSF88723">
    <property type="entry name" value="PIN domain-like"/>
    <property type="match status" value="1"/>
</dbReference>
<dbReference type="InterPro" id="IPR029060">
    <property type="entry name" value="PIN-like_dom_sf"/>
</dbReference>
<evidence type="ECO:0000313" key="2">
    <source>
        <dbReference type="EMBL" id="VFJ43227.1"/>
    </source>
</evidence>